<evidence type="ECO:0000313" key="2">
    <source>
        <dbReference type="Proteomes" id="UP000215914"/>
    </source>
</evidence>
<accession>A0A9K3EL84</accession>
<evidence type="ECO:0000313" key="1">
    <source>
        <dbReference type="EMBL" id="KAF5775702.1"/>
    </source>
</evidence>
<sequence length="67" mass="7365">MAKLGPVSRVLSITFVQARGSLRRVTPHVMKVMPFSVLSHFLAHFCVSSCAKYESGKSWTNSIPPST</sequence>
<keyword evidence="2" id="KW-1185">Reference proteome</keyword>
<protein>
    <submittedName>
        <fullName evidence="1">Uncharacterized protein</fullName>
    </submittedName>
</protein>
<comment type="caution">
    <text evidence="1">The sequence shown here is derived from an EMBL/GenBank/DDBJ whole genome shotgun (WGS) entry which is preliminary data.</text>
</comment>
<dbReference type="Gramene" id="mRNA:HanXRQr2_Chr13g0615031">
    <property type="protein sequence ID" value="CDS:HanXRQr2_Chr13g0615031.1"/>
    <property type="gene ID" value="HanXRQr2_Chr13g0615031"/>
</dbReference>
<dbReference type="EMBL" id="MNCJ02000328">
    <property type="protein sequence ID" value="KAF5775702.1"/>
    <property type="molecule type" value="Genomic_DNA"/>
</dbReference>
<name>A0A9K3EL84_HELAN</name>
<gene>
    <name evidence="1" type="ORF">HanXRQr2_Chr13g0615031</name>
</gene>
<reference evidence="1" key="1">
    <citation type="journal article" date="2017" name="Nature">
        <title>The sunflower genome provides insights into oil metabolism, flowering and Asterid evolution.</title>
        <authorList>
            <person name="Badouin H."/>
            <person name="Gouzy J."/>
            <person name="Grassa C.J."/>
            <person name="Murat F."/>
            <person name="Staton S.E."/>
            <person name="Cottret L."/>
            <person name="Lelandais-Briere C."/>
            <person name="Owens G.L."/>
            <person name="Carrere S."/>
            <person name="Mayjonade B."/>
            <person name="Legrand L."/>
            <person name="Gill N."/>
            <person name="Kane N.C."/>
            <person name="Bowers J.E."/>
            <person name="Hubner S."/>
            <person name="Bellec A."/>
            <person name="Berard A."/>
            <person name="Berges H."/>
            <person name="Blanchet N."/>
            <person name="Boniface M.C."/>
            <person name="Brunel D."/>
            <person name="Catrice O."/>
            <person name="Chaidir N."/>
            <person name="Claudel C."/>
            <person name="Donnadieu C."/>
            <person name="Faraut T."/>
            <person name="Fievet G."/>
            <person name="Helmstetter N."/>
            <person name="King M."/>
            <person name="Knapp S.J."/>
            <person name="Lai Z."/>
            <person name="Le Paslier M.C."/>
            <person name="Lippi Y."/>
            <person name="Lorenzon L."/>
            <person name="Mandel J.R."/>
            <person name="Marage G."/>
            <person name="Marchand G."/>
            <person name="Marquand E."/>
            <person name="Bret-Mestries E."/>
            <person name="Morien E."/>
            <person name="Nambeesan S."/>
            <person name="Nguyen T."/>
            <person name="Pegot-Espagnet P."/>
            <person name="Pouilly N."/>
            <person name="Raftis F."/>
            <person name="Sallet E."/>
            <person name="Schiex T."/>
            <person name="Thomas J."/>
            <person name="Vandecasteele C."/>
            <person name="Vares D."/>
            <person name="Vear F."/>
            <person name="Vautrin S."/>
            <person name="Crespi M."/>
            <person name="Mangin B."/>
            <person name="Burke J.M."/>
            <person name="Salse J."/>
            <person name="Munos S."/>
            <person name="Vincourt P."/>
            <person name="Rieseberg L.H."/>
            <person name="Langlade N.B."/>
        </authorList>
    </citation>
    <scope>NUCLEOTIDE SEQUENCE</scope>
    <source>
        <tissue evidence="1">Leaves</tissue>
    </source>
</reference>
<reference evidence="1" key="2">
    <citation type="submission" date="2020-06" db="EMBL/GenBank/DDBJ databases">
        <title>Helianthus annuus Genome sequencing and assembly Release 2.</title>
        <authorList>
            <person name="Gouzy J."/>
            <person name="Langlade N."/>
            <person name="Munos S."/>
        </authorList>
    </citation>
    <scope>NUCLEOTIDE SEQUENCE</scope>
    <source>
        <tissue evidence="1">Leaves</tissue>
    </source>
</reference>
<proteinExistence type="predicted"/>
<dbReference type="Proteomes" id="UP000215914">
    <property type="component" value="Unassembled WGS sequence"/>
</dbReference>
<organism evidence="1 2">
    <name type="scientific">Helianthus annuus</name>
    <name type="common">Common sunflower</name>
    <dbReference type="NCBI Taxonomy" id="4232"/>
    <lineage>
        <taxon>Eukaryota</taxon>
        <taxon>Viridiplantae</taxon>
        <taxon>Streptophyta</taxon>
        <taxon>Embryophyta</taxon>
        <taxon>Tracheophyta</taxon>
        <taxon>Spermatophyta</taxon>
        <taxon>Magnoliopsida</taxon>
        <taxon>eudicotyledons</taxon>
        <taxon>Gunneridae</taxon>
        <taxon>Pentapetalae</taxon>
        <taxon>asterids</taxon>
        <taxon>campanulids</taxon>
        <taxon>Asterales</taxon>
        <taxon>Asteraceae</taxon>
        <taxon>Asteroideae</taxon>
        <taxon>Heliantheae alliance</taxon>
        <taxon>Heliantheae</taxon>
        <taxon>Helianthus</taxon>
    </lineage>
</organism>
<dbReference type="AlphaFoldDB" id="A0A9K3EL84"/>